<keyword evidence="5" id="KW-0732">Signal</keyword>
<organism evidence="6 7">
    <name type="scientific">Zostera marina</name>
    <name type="common">Eelgrass</name>
    <dbReference type="NCBI Taxonomy" id="29655"/>
    <lineage>
        <taxon>Eukaryota</taxon>
        <taxon>Viridiplantae</taxon>
        <taxon>Streptophyta</taxon>
        <taxon>Embryophyta</taxon>
        <taxon>Tracheophyta</taxon>
        <taxon>Spermatophyta</taxon>
        <taxon>Magnoliopsida</taxon>
        <taxon>Liliopsida</taxon>
        <taxon>Zosteraceae</taxon>
        <taxon>Zostera</taxon>
    </lineage>
</organism>
<accession>A0A0K9NLG9</accession>
<comment type="similarity">
    <text evidence="1">Belongs to the DEFL family.</text>
</comment>
<keyword evidence="4" id="KW-0611">Plant defense</keyword>
<evidence type="ECO:0000256" key="5">
    <source>
        <dbReference type="SAM" id="SignalP"/>
    </source>
</evidence>
<keyword evidence="2" id="KW-0929">Antimicrobial</keyword>
<feature type="chain" id="PRO_5005527077" evidence="5">
    <location>
        <begin position="26"/>
        <end position="78"/>
    </location>
</feature>
<dbReference type="PANTHER" id="PTHR33830">
    <property type="entry name" value="DEFENSIN-LIKE PROTEIN 184-RELATED"/>
    <property type="match status" value="1"/>
</dbReference>
<gene>
    <name evidence="6" type="ORF">ZOSMA_84G00370</name>
</gene>
<reference evidence="7" key="1">
    <citation type="journal article" date="2016" name="Nature">
        <title>The genome of the seagrass Zostera marina reveals angiosperm adaptation to the sea.</title>
        <authorList>
            <person name="Olsen J.L."/>
            <person name="Rouze P."/>
            <person name="Verhelst B."/>
            <person name="Lin Y.-C."/>
            <person name="Bayer T."/>
            <person name="Collen J."/>
            <person name="Dattolo E."/>
            <person name="De Paoli E."/>
            <person name="Dittami S."/>
            <person name="Maumus F."/>
            <person name="Michel G."/>
            <person name="Kersting A."/>
            <person name="Lauritano C."/>
            <person name="Lohaus R."/>
            <person name="Toepel M."/>
            <person name="Tonon T."/>
            <person name="Vanneste K."/>
            <person name="Amirebrahimi M."/>
            <person name="Brakel J."/>
            <person name="Bostroem C."/>
            <person name="Chovatia M."/>
            <person name="Grimwood J."/>
            <person name="Jenkins J.W."/>
            <person name="Jueterbock A."/>
            <person name="Mraz A."/>
            <person name="Stam W.T."/>
            <person name="Tice H."/>
            <person name="Bornberg-Bauer E."/>
            <person name="Green P.J."/>
            <person name="Pearson G.A."/>
            <person name="Procaccini G."/>
            <person name="Duarte C.M."/>
            <person name="Schmutz J."/>
            <person name="Reusch T.B.H."/>
            <person name="Van de Peer Y."/>
        </authorList>
    </citation>
    <scope>NUCLEOTIDE SEQUENCE [LARGE SCALE GENOMIC DNA]</scope>
    <source>
        <strain evidence="7">cv. Finnish</strain>
    </source>
</reference>
<dbReference type="GO" id="GO:0050832">
    <property type="term" value="P:defense response to fungus"/>
    <property type="evidence" value="ECO:0007669"/>
    <property type="project" value="UniProtKB-KW"/>
</dbReference>
<dbReference type="PANTHER" id="PTHR33830:SF3">
    <property type="entry name" value="DEFENSIN-LIKE PROTEIN 127-RELATED"/>
    <property type="match status" value="1"/>
</dbReference>
<dbReference type="GO" id="GO:0031640">
    <property type="term" value="P:killing of cells of another organism"/>
    <property type="evidence" value="ECO:0007669"/>
    <property type="project" value="UniProtKB-KW"/>
</dbReference>
<sequence>MMAKLSSIIILLLVLLQIFSSASVAVHNKDGRCSTTLTQGCRLNYCQRRCFLEKSGNGRCIGNIAGTTYFCVCFYDCP</sequence>
<evidence type="ECO:0000256" key="1">
    <source>
        <dbReference type="ARBA" id="ARBA00006722"/>
    </source>
</evidence>
<dbReference type="InterPro" id="IPR010851">
    <property type="entry name" value="DEFL"/>
</dbReference>
<name>A0A0K9NLG9_ZOSMR</name>
<dbReference type="OrthoDB" id="1025111at2759"/>
<feature type="signal peptide" evidence="5">
    <location>
        <begin position="1"/>
        <end position="25"/>
    </location>
</feature>
<comment type="caution">
    <text evidence="6">The sequence shown here is derived from an EMBL/GenBank/DDBJ whole genome shotgun (WGS) entry which is preliminary data.</text>
</comment>
<dbReference type="Proteomes" id="UP000036987">
    <property type="component" value="Unassembled WGS sequence"/>
</dbReference>
<keyword evidence="7" id="KW-1185">Reference proteome</keyword>
<dbReference type="AlphaFoldDB" id="A0A0K9NLG9"/>
<dbReference type="EMBL" id="LFYR01002048">
    <property type="protein sequence ID" value="KMZ57599.1"/>
    <property type="molecule type" value="Genomic_DNA"/>
</dbReference>
<evidence type="ECO:0000256" key="4">
    <source>
        <dbReference type="ARBA" id="ARBA00022821"/>
    </source>
</evidence>
<evidence type="ECO:0000313" key="6">
    <source>
        <dbReference type="EMBL" id="KMZ57599.1"/>
    </source>
</evidence>
<keyword evidence="3" id="KW-0295">Fungicide</keyword>
<evidence type="ECO:0000256" key="2">
    <source>
        <dbReference type="ARBA" id="ARBA00022529"/>
    </source>
</evidence>
<proteinExistence type="inferred from homology"/>
<protein>
    <submittedName>
        <fullName evidence="6">S-locus cysteine-rich protein (SCR)</fullName>
    </submittedName>
</protein>
<evidence type="ECO:0000256" key="3">
    <source>
        <dbReference type="ARBA" id="ARBA00022577"/>
    </source>
</evidence>
<dbReference type="Pfam" id="PF07333">
    <property type="entry name" value="SLR1-BP"/>
    <property type="match status" value="1"/>
</dbReference>
<evidence type="ECO:0000313" key="7">
    <source>
        <dbReference type="Proteomes" id="UP000036987"/>
    </source>
</evidence>